<organism evidence="8 9">
    <name type="scientific">Mycetocola tolaasinivorans</name>
    <dbReference type="NCBI Taxonomy" id="76635"/>
    <lineage>
        <taxon>Bacteria</taxon>
        <taxon>Bacillati</taxon>
        <taxon>Actinomycetota</taxon>
        <taxon>Actinomycetes</taxon>
        <taxon>Micrococcales</taxon>
        <taxon>Microbacteriaceae</taxon>
        <taxon>Mycetocola</taxon>
    </lineage>
</organism>
<protein>
    <submittedName>
        <fullName evidence="8">Winged helix family transcriptional regulator</fullName>
    </submittedName>
</protein>
<dbReference type="GO" id="GO:0005829">
    <property type="term" value="C:cytosol"/>
    <property type="evidence" value="ECO:0007669"/>
    <property type="project" value="TreeGrafter"/>
</dbReference>
<dbReference type="InterPro" id="IPR039420">
    <property type="entry name" value="WalR-like"/>
</dbReference>
<gene>
    <name evidence="8" type="ORF">D9V32_09170</name>
</gene>
<dbReference type="AlphaFoldDB" id="A0A3L7A5M4"/>
<dbReference type="Gene3D" id="1.10.10.10">
    <property type="entry name" value="Winged helix-like DNA-binding domain superfamily/Winged helix DNA-binding domain"/>
    <property type="match status" value="1"/>
</dbReference>
<keyword evidence="9" id="KW-1185">Reference proteome</keyword>
<keyword evidence="1" id="KW-0597">Phosphoprotein</keyword>
<dbReference type="GO" id="GO:0000976">
    <property type="term" value="F:transcription cis-regulatory region binding"/>
    <property type="evidence" value="ECO:0007669"/>
    <property type="project" value="TreeGrafter"/>
</dbReference>
<dbReference type="CDD" id="cd00383">
    <property type="entry name" value="trans_reg_C"/>
    <property type="match status" value="1"/>
</dbReference>
<dbReference type="Proteomes" id="UP000272503">
    <property type="component" value="Unassembled WGS sequence"/>
</dbReference>
<evidence type="ECO:0000313" key="8">
    <source>
        <dbReference type="EMBL" id="RLP75633.1"/>
    </source>
</evidence>
<dbReference type="PANTHER" id="PTHR48111">
    <property type="entry name" value="REGULATOR OF RPOS"/>
    <property type="match status" value="1"/>
</dbReference>
<sequence length="257" mass="27348">MSIATISSTRTAAERTAAVLTAGRTTAATAVPAAAPVAAAPAAPAGPRLRSVPEGTEARGFVLYVGLDEAKALADGSSLGQVVQALKDLAAQIAPASETYAAVALAPAGAGGRDIDVVRLALQEPAALARHRDAEETATGEFDRAHAGVVIDLSRKRLALDNSAVSLTFKEFELLQYLVLREGRTVDRAELIGALWNPEDEETAPNERTIDVHIRRLRAKLDRYEDIVRTVRGVGYRFDRHADVTIRYASAPSPDLF</sequence>
<evidence type="ECO:0000313" key="9">
    <source>
        <dbReference type="Proteomes" id="UP000272503"/>
    </source>
</evidence>
<dbReference type="EMBL" id="RCUX01000006">
    <property type="protein sequence ID" value="RLP75633.1"/>
    <property type="molecule type" value="Genomic_DNA"/>
</dbReference>
<dbReference type="GO" id="GO:0032993">
    <property type="term" value="C:protein-DNA complex"/>
    <property type="evidence" value="ECO:0007669"/>
    <property type="project" value="TreeGrafter"/>
</dbReference>
<dbReference type="GO" id="GO:0006355">
    <property type="term" value="P:regulation of DNA-templated transcription"/>
    <property type="evidence" value="ECO:0007669"/>
    <property type="project" value="InterPro"/>
</dbReference>
<comment type="caution">
    <text evidence="8">The sequence shown here is derived from an EMBL/GenBank/DDBJ whole genome shotgun (WGS) entry which is preliminary data.</text>
</comment>
<evidence type="ECO:0000256" key="2">
    <source>
        <dbReference type="ARBA" id="ARBA00023012"/>
    </source>
</evidence>
<dbReference type="InterPro" id="IPR036388">
    <property type="entry name" value="WH-like_DNA-bd_sf"/>
</dbReference>
<dbReference type="GO" id="GO:0000156">
    <property type="term" value="F:phosphorelay response regulator activity"/>
    <property type="evidence" value="ECO:0007669"/>
    <property type="project" value="TreeGrafter"/>
</dbReference>
<accession>A0A3L7A5M4</accession>
<evidence type="ECO:0000256" key="3">
    <source>
        <dbReference type="ARBA" id="ARBA00023015"/>
    </source>
</evidence>
<dbReference type="Pfam" id="PF00486">
    <property type="entry name" value="Trans_reg_C"/>
    <property type="match status" value="1"/>
</dbReference>
<dbReference type="RefSeq" id="WP_121648606.1">
    <property type="nucleotide sequence ID" value="NZ_RCUX01000006.1"/>
</dbReference>
<feature type="DNA-binding region" description="OmpR/PhoB-type" evidence="6">
    <location>
        <begin position="139"/>
        <end position="240"/>
    </location>
</feature>
<name>A0A3L7A5M4_9MICO</name>
<dbReference type="SUPFAM" id="SSF46894">
    <property type="entry name" value="C-terminal effector domain of the bipartite response regulators"/>
    <property type="match status" value="1"/>
</dbReference>
<dbReference type="InterPro" id="IPR016032">
    <property type="entry name" value="Sig_transdc_resp-reg_C-effctor"/>
</dbReference>
<evidence type="ECO:0000256" key="1">
    <source>
        <dbReference type="ARBA" id="ARBA00022553"/>
    </source>
</evidence>
<reference evidence="8 9" key="1">
    <citation type="submission" date="2018-10" db="EMBL/GenBank/DDBJ databases">
        <authorList>
            <person name="Li J."/>
        </authorList>
    </citation>
    <scope>NUCLEOTIDE SEQUENCE [LARGE SCALE GENOMIC DNA]</scope>
    <source>
        <strain evidence="8 9">IF 016277</strain>
    </source>
</reference>
<proteinExistence type="predicted"/>
<keyword evidence="2" id="KW-0902">Two-component regulatory system</keyword>
<evidence type="ECO:0000256" key="4">
    <source>
        <dbReference type="ARBA" id="ARBA00023125"/>
    </source>
</evidence>
<keyword evidence="3" id="KW-0805">Transcription regulation</keyword>
<dbReference type="PROSITE" id="PS51755">
    <property type="entry name" value="OMPR_PHOB"/>
    <property type="match status" value="1"/>
</dbReference>
<feature type="domain" description="OmpR/PhoB-type" evidence="7">
    <location>
        <begin position="139"/>
        <end position="240"/>
    </location>
</feature>
<dbReference type="OrthoDB" id="8927943at2"/>
<dbReference type="SMART" id="SM00862">
    <property type="entry name" value="Trans_reg_C"/>
    <property type="match status" value="1"/>
</dbReference>
<evidence type="ECO:0000256" key="5">
    <source>
        <dbReference type="ARBA" id="ARBA00023163"/>
    </source>
</evidence>
<keyword evidence="5" id="KW-0804">Transcription</keyword>
<evidence type="ECO:0000256" key="6">
    <source>
        <dbReference type="PROSITE-ProRule" id="PRU01091"/>
    </source>
</evidence>
<dbReference type="InterPro" id="IPR001867">
    <property type="entry name" value="OmpR/PhoB-type_DNA-bd"/>
</dbReference>
<keyword evidence="4 6" id="KW-0238">DNA-binding</keyword>
<evidence type="ECO:0000259" key="7">
    <source>
        <dbReference type="PROSITE" id="PS51755"/>
    </source>
</evidence>
<dbReference type="PANTHER" id="PTHR48111:SF1">
    <property type="entry name" value="TWO-COMPONENT RESPONSE REGULATOR ORR33"/>
    <property type="match status" value="1"/>
</dbReference>